<dbReference type="Proteomes" id="UP000222788">
    <property type="component" value="Unassembled WGS sequence"/>
</dbReference>
<dbReference type="InterPro" id="IPR036259">
    <property type="entry name" value="MFS_trans_sf"/>
</dbReference>
<feature type="transmembrane region" description="Helical" evidence="7">
    <location>
        <begin position="210"/>
        <end position="231"/>
    </location>
</feature>
<feature type="transmembrane region" description="Helical" evidence="7">
    <location>
        <begin position="348"/>
        <end position="371"/>
    </location>
</feature>
<comment type="subcellular location">
    <subcellularLocation>
        <location evidence="1">Membrane</location>
        <topology evidence="1">Multi-pass membrane protein</topology>
    </subcellularLocation>
</comment>
<proteinExistence type="inferred from homology"/>
<dbReference type="PROSITE" id="PS00217">
    <property type="entry name" value="SUGAR_TRANSPORT_2"/>
    <property type="match status" value="1"/>
</dbReference>
<feature type="transmembrane region" description="Helical" evidence="7">
    <location>
        <begin position="92"/>
        <end position="111"/>
    </location>
</feature>
<evidence type="ECO:0000256" key="5">
    <source>
        <dbReference type="ARBA" id="ARBA00022989"/>
    </source>
</evidence>
<name>A0A2C5X1P7_9PEZI</name>
<keyword evidence="4 7" id="KW-0812">Transmembrane</keyword>
<dbReference type="InterPro" id="IPR020846">
    <property type="entry name" value="MFS_dom"/>
</dbReference>
<evidence type="ECO:0000256" key="2">
    <source>
        <dbReference type="ARBA" id="ARBA00010992"/>
    </source>
</evidence>
<organism evidence="9 10">
    <name type="scientific">Ceratocystis fimbriata CBS 114723</name>
    <dbReference type="NCBI Taxonomy" id="1035309"/>
    <lineage>
        <taxon>Eukaryota</taxon>
        <taxon>Fungi</taxon>
        <taxon>Dikarya</taxon>
        <taxon>Ascomycota</taxon>
        <taxon>Pezizomycotina</taxon>
        <taxon>Sordariomycetes</taxon>
        <taxon>Hypocreomycetidae</taxon>
        <taxon>Microascales</taxon>
        <taxon>Ceratocystidaceae</taxon>
        <taxon>Ceratocystis</taxon>
    </lineage>
</organism>
<accession>A0A2C5X1P7</accession>
<reference evidence="9 10" key="2">
    <citation type="journal article" date="2013" name="IMA Fungus">
        <title>IMA Genome-F 1: Ceratocystis fimbriata: Draft nuclear genome sequence for the plant pathogen, Ceratocystis fimbriata.</title>
        <authorList>
            <person name="Wilken P.M."/>
            <person name="Steenkamp E.T."/>
            <person name="Wingfield M.J."/>
            <person name="de Beer Z.W."/>
            <person name="Wingfield B.D."/>
        </authorList>
    </citation>
    <scope>NUCLEOTIDE SEQUENCE [LARGE SCALE GENOMIC DNA]</scope>
    <source>
        <strain evidence="9 10">CBS 114723</strain>
    </source>
</reference>
<dbReference type="PROSITE" id="PS50850">
    <property type="entry name" value="MFS"/>
    <property type="match status" value="1"/>
</dbReference>
<gene>
    <name evidence="9" type="primary">PLT1</name>
    <name evidence="9" type="ORF">CFIMG_003747RA</name>
</gene>
<keyword evidence="5 7" id="KW-1133">Transmembrane helix</keyword>
<dbReference type="OrthoDB" id="4540492at2759"/>
<keyword evidence="6 7" id="KW-0472">Membrane</keyword>
<dbReference type="InterPro" id="IPR003663">
    <property type="entry name" value="Sugar/inositol_transpt"/>
</dbReference>
<dbReference type="EMBL" id="APWK03000069">
    <property type="protein sequence ID" value="PHH52375.1"/>
    <property type="molecule type" value="Genomic_DNA"/>
</dbReference>
<dbReference type="PRINTS" id="PR00171">
    <property type="entry name" value="SUGRTRNSPORT"/>
</dbReference>
<dbReference type="Gene3D" id="1.20.1250.20">
    <property type="entry name" value="MFS general substrate transporter like domains"/>
    <property type="match status" value="1"/>
</dbReference>
<evidence type="ECO:0000259" key="8">
    <source>
        <dbReference type="PROSITE" id="PS50850"/>
    </source>
</evidence>
<feature type="transmembrane region" description="Helical" evidence="7">
    <location>
        <begin position="123"/>
        <end position="143"/>
    </location>
</feature>
<dbReference type="InterPro" id="IPR005829">
    <property type="entry name" value="Sugar_transporter_CS"/>
</dbReference>
<keyword evidence="3" id="KW-0813">Transport</keyword>
<feature type="transmembrane region" description="Helical" evidence="7">
    <location>
        <begin position="480"/>
        <end position="500"/>
    </location>
</feature>
<dbReference type="InterPro" id="IPR005828">
    <property type="entry name" value="MFS_sugar_transport-like"/>
</dbReference>
<evidence type="ECO:0000256" key="7">
    <source>
        <dbReference type="SAM" id="Phobius"/>
    </source>
</evidence>
<feature type="transmembrane region" description="Helical" evidence="7">
    <location>
        <begin position="383"/>
        <end position="402"/>
    </location>
</feature>
<keyword evidence="10" id="KW-1185">Reference proteome</keyword>
<dbReference type="Pfam" id="PF00083">
    <property type="entry name" value="Sugar_tr"/>
    <property type="match status" value="1"/>
</dbReference>
<evidence type="ECO:0000313" key="10">
    <source>
        <dbReference type="Proteomes" id="UP000222788"/>
    </source>
</evidence>
<dbReference type="STRING" id="1035309.A0A2C5X1P7"/>
<feature type="transmembrane region" description="Helical" evidence="7">
    <location>
        <begin position="12"/>
        <end position="33"/>
    </location>
</feature>
<dbReference type="InterPro" id="IPR045263">
    <property type="entry name" value="GLUT"/>
</dbReference>
<sequence length="520" mass="54783">MATSPSRLGGASVYVIIIVFLAALGPLQFGFHIPSANLHQAELNAPQDVITCKSKPVAALASKVNRWFSRSSDSTADNSNVLLPDCIPMSEAAFATISSIFTIGGLTGALAAGPLTSKFGRRLAMRITGICFLLGAVLETFAGGVGMLVIGRFIGGLGAGASTVIVPLYVSEVAPPASRGLFGTSTQVMINVGILVTQVEGYFFSYGNAWRWILGSGVILGFVHIFGLSVVPESPAWLASQGRFDVARRNLQRIRGGPLADISDEVAAWKDHDAAADINAEQEGLLSPPMASPNSGSHTDAAHLGFLEVLQDPDAFRGIVACVGIATGQQLCGINSIIMYSVSLLNDMLPMSSALLSIIISLVNLGTTVACSPLPDKLGRRKCLLLSIAGQGTSSVLLAFSIQMGMKYLSAFAVLGFVGFFAVGLGPVPFIMASELVNQEAVGAAQSWALGSNYISTFLIAQFFPIANSFLNDLLGGAGWIYYVFGGLSVLVFLFVLSYVPETKGKRNADEVWGRTRRLD</sequence>
<evidence type="ECO:0000256" key="6">
    <source>
        <dbReference type="ARBA" id="ARBA00023136"/>
    </source>
</evidence>
<evidence type="ECO:0000313" key="9">
    <source>
        <dbReference type="EMBL" id="PHH52375.1"/>
    </source>
</evidence>
<reference evidence="9 10" key="1">
    <citation type="journal article" date="2013" name="Fungal Biol.">
        <title>Analysis of microsatellite markers in the genome of the plant pathogen Ceratocystis fimbriata.</title>
        <authorList>
            <person name="Simpson M.C."/>
            <person name="Wilken P.M."/>
            <person name="Coetzee M.P."/>
            <person name="Wingfield M.J."/>
            <person name="Wingfield B.D."/>
        </authorList>
    </citation>
    <scope>NUCLEOTIDE SEQUENCE [LARGE SCALE GENOMIC DNA]</scope>
    <source>
        <strain evidence="9 10">CBS 114723</strain>
    </source>
</reference>
<feature type="transmembrane region" description="Helical" evidence="7">
    <location>
        <begin position="448"/>
        <end position="468"/>
    </location>
</feature>
<dbReference type="PANTHER" id="PTHR23503">
    <property type="entry name" value="SOLUTE CARRIER FAMILY 2"/>
    <property type="match status" value="1"/>
</dbReference>
<evidence type="ECO:0000256" key="1">
    <source>
        <dbReference type="ARBA" id="ARBA00004141"/>
    </source>
</evidence>
<dbReference type="GO" id="GO:0016020">
    <property type="term" value="C:membrane"/>
    <property type="evidence" value="ECO:0007669"/>
    <property type="project" value="UniProtKB-SubCell"/>
</dbReference>
<dbReference type="SUPFAM" id="SSF103473">
    <property type="entry name" value="MFS general substrate transporter"/>
    <property type="match status" value="1"/>
</dbReference>
<dbReference type="GO" id="GO:0015149">
    <property type="term" value="F:hexose transmembrane transporter activity"/>
    <property type="evidence" value="ECO:0007669"/>
    <property type="project" value="TreeGrafter"/>
</dbReference>
<dbReference type="AlphaFoldDB" id="A0A2C5X1P7"/>
<evidence type="ECO:0000256" key="4">
    <source>
        <dbReference type="ARBA" id="ARBA00022692"/>
    </source>
</evidence>
<comment type="similarity">
    <text evidence="2">Belongs to the major facilitator superfamily. Sugar transporter (TC 2.A.1.1) family.</text>
</comment>
<evidence type="ECO:0000256" key="3">
    <source>
        <dbReference type="ARBA" id="ARBA00022448"/>
    </source>
</evidence>
<feature type="domain" description="Major facilitator superfamily (MFS) profile" evidence="8">
    <location>
        <begin position="18"/>
        <end position="504"/>
    </location>
</feature>
<dbReference type="PANTHER" id="PTHR23503:SF8">
    <property type="entry name" value="FACILITATED GLUCOSE TRANSPORTER PROTEIN 1"/>
    <property type="match status" value="1"/>
</dbReference>
<feature type="transmembrane region" description="Helical" evidence="7">
    <location>
        <begin position="408"/>
        <end position="428"/>
    </location>
</feature>
<feature type="transmembrane region" description="Helical" evidence="7">
    <location>
        <begin position="319"/>
        <end position="342"/>
    </location>
</feature>
<comment type="caution">
    <text evidence="9">The sequence shown here is derived from an EMBL/GenBank/DDBJ whole genome shotgun (WGS) entry which is preliminary data.</text>
</comment>
<protein>
    <submittedName>
        <fullName evidence="9">Putative polyol transporter 1</fullName>
    </submittedName>
</protein>